<name>X0UVV3_9ZZZZ</name>
<feature type="domain" description="Transketolase C-terminal" evidence="4">
    <location>
        <begin position="47"/>
        <end position="169"/>
    </location>
</feature>
<evidence type="ECO:0000259" key="4">
    <source>
        <dbReference type="Pfam" id="PF02780"/>
    </source>
</evidence>
<keyword evidence="2" id="KW-0560">Oxidoreductase</keyword>
<accession>X0UVV3</accession>
<evidence type="ECO:0000256" key="1">
    <source>
        <dbReference type="ARBA" id="ARBA00001964"/>
    </source>
</evidence>
<evidence type="ECO:0000256" key="3">
    <source>
        <dbReference type="ARBA" id="ARBA00023052"/>
    </source>
</evidence>
<proteinExistence type="predicted"/>
<dbReference type="InterPro" id="IPR029061">
    <property type="entry name" value="THDP-binding"/>
</dbReference>
<organism evidence="5">
    <name type="scientific">marine sediment metagenome</name>
    <dbReference type="NCBI Taxonomy" id="412755"/>
    <lineage>
        <taxon>unclassified sequences</taxon>
        <taxon>metagenomes</taxon>
        <taxon>ecological metagenomes</taxon>
    </lineage>
</organism>
<dbReference type="AlphaFoldDB" id="X0UVV3"/>
<reference evidence="5" key="1">
    <citation type="journal article" date="2014" name="Front. Microbiol.">
        <title>High frequency of phylogenetically diverse reductive dehalogenase-homologous genes in deep subseafloor sedimentary metagenomes.</title>
        <authorList>
            <person name="Kawai M."/>
            <person name="Futagami T."/>
            <person name="Toyoda A."/>
            <person name="Takaki Y."/>
            <person name="Nishi S."/>
            <person name="Hori S."/>
            <person name="Arai W."/>
            <person name="Tsubouchi T."/>
            <person name="Morono Y."/>
            <person name="Uchiyama I."/>
            <person name="Ito T."/>
            <person name="Fujiyama A."/>
            <person name="Inagaki F."/>
            <person name="Takami H."/>
        </authorList>
    </citation>
    <scope>NUCLEOTIDE SEQUENCE</scope>
    <source>
        <strain evidence="5">Expedition CK06-06</strain>
    </source>
</reference>
<comment type="cofactor">
    <cofactor evidence="1">
        <name>thiamine diphosphate</name>
        <dbReference type="ChEBI" id="CHEBI:58937"/>
    </cofactor>
</comment>
<dbReference type="InterPro" id="IPR009014">
    <property type="entry name" value="Transketo_C/PFOR_II"/>
</dbReference>
<dbReference type="SUPFAM" id="SSF52922">
    <property type="entry name" value="TK C-terminal domain-like"/>
    <property type="match status" value="1"/>
</dbReference>
<evidence type="ECO:0000256" key="2">
    <source>
        <dbReference type="ARBA" id="ARBA00023002"/>
    </source>
</evidence>
<dbReference type="Gene3D" id="3.40.50.920">
    <property type="match status" value="1"/>
</dbReference>
<dbReference type="PANTHER" id="PTHR43257">
    <property type="entry name" value="PYRUVATE DEHYDROGENASE E1 COMPONENT BETA SUBUNIT"/>
    <property type="match status" value="1"/>
</dbReference>
<evidence type="ECO:0000313" key="5">
    <source>
        <dbReference type="EMBL" id="GAG09885.1"/>
    </source>
</evidence>
<comment type="caution">
    <text evidence="5">The sequence shown here is derived from an EMBL/GenBank/DDBJ whole genome shotgun (WGS) entry which is preliminary data.</text>
</comment>
<keyword evidence="3" id="KW-0786">Thiamine pyrophosphate</keyword>
<dbReference type="EMBL" id="BARS01024608">
    <property type="protein sequence ID" value="GAG09885.1"/>
    <property type="molecule type" value="Genomic_DNA"/>
</dbReference>
<dbReference type="Pfam" id="PF02780">
    <property type="entry name" value="Transketolase_C"/>
    <property type="match status" value="1"/>
</dbReference>
<dbReference type="PANTHER" id="PTHR43257:SF2">
    <property type="entry name" value="PYRUVATE DEHYDROGENASE E1 COMPONENT SUBUNIT BETA"/>
    <property type="match status" value="1"/>
</dbReference>
<dbReference type="GO" id="GO:0016491">
    <property type="term" value="F:oxidoreductase activity"/>
    <property type="evidence" value="ECO:0007669"/>
    <property type="project" value="UniProtKB-KW"/>
</dbReference>
<dbReference type="FunFam" id="3.40.50.920:FF:000001">
    <property type="entry name" value="Pyruvate dehydrogenase E1 beta subunit"/>
    <property type="match status" value="1"/>
</dbReference>
<protein>
    <recommendedName>
        <fullName evidence="4">Transketolase C-terminal domain-containing protein</fullName>
    </recommendedName>
</protein>
<dbReference type="SUPFAM" id="SSF52518">
    <property type="entry name" value="Thiamin diphosphate-binding fold (THDP-binding)"/>
    <property type="match status" value="1"/>
</dbReference>
<dbReference type="Gene3D" id="3.40.50.970">
    <property type="match status" value="1"/>
</dbReference>
<gene>
    <name evidence="5" type="ORF">S01H1_39047</name>
</gene>
<sequence>MPSTTYDVKGLLKSSIRDDNPVLFVEHKYFYAAKADIPEEEYLIPLGQADIKREGSDVTVVATARMVHEAMKAAEELAADGISLEIIDPRTITPLDKETILASVKKTSRLVVAHEAVRAYGVGAEIAAVVAEEAFDYLDAPIKRVGAVFTPVPFSKPMEQFCLPWADDIVKAVREITK</sequence>
<dbReference type="InterPro" id="IPR033248">
    <property type="entry name" value="Transketolase_C"/>
</dbReference>